<dbReference type="InterPro" id="IPR012337">
    <property type="entry name" value="RNaseH-like_sf"/>
</dbReference>
<dbReference type="InterPro" id="IPR036397">
    <property type="entry name" value="RNaseH_sf"/>
</dbReference>
<dbReference type="SUPFAM" id="SSF53098">
    <property type="entry name" value="Ribonuclease H-like"/>
    <property type="match status" value="1"/>
</dbReference>
<dbReference type="RefSeq" id="WP_143484329.1">
    <property type="nucleotide sequence ID" value="NZ_NKHF01000030.1"/>
</dbReference>
<dbReference type="InterPro" id="IPR001584">
    <property type="entry name" value="Integrase_cat-core"/>
</dbReference>
<feature type="domain" description="Integrase catalytic" evidence="1">
    <location>
        <begin position="28"/>
        <end position="196"/>
    </location>
</feature>
<dbReference type="GO" id="GO:0015074">
    <property type="term" value="P:DNA integration"/>
    <property type="evidence" value="ECO:0007669"/>
    <property type="project" value="InterPro"/>
</dbReference>
<dbReference type="AlphaFoldDB" id="A0A2A5JSM9"/>
<evidence type="ECO:0000259" key="1">
    <source>
        <dbReference type="PROSITE" id="PS50994"/>
    </source>
</evidence>
<dbReference type="EMBL" id="NKHF01000030">
    <property type="protein sequence ID" value="PCK32400.1"/>
    <property type="molecule type" value="Genomic_DNA"/>
</dbReference>
<dbReference type="Pfam" id="PF13683">
    <property type="entry name" value="rve_3"/>
    <property type="match status" value="1"/>
</dbReference>
<accession>A0A2A5JSM9</accession>
<dbReference type="GO" id="GO:0003676">
    <property type="term" value="F:nucleic acid binding"/>
    <property type="evidence" value="ECO:0007669"/>
    <property type="project" value="InterPro"/>
</dbReference>
<evidence type="ECO:0000313" key="3">
    <source>
        <dbReference type="Proteomes" id="UP000228621"/>
    </source>
</evidence>
<organism evidence="2 3">
    <name type="scientific">Pseudoalteromonas piscicida</name>
    <dbReference type="NCBI Taxonomy" id="43662"/>
    <lineage>
        <taxon>Bacteria</taxon>
        <taxon>Pseudomonadati</taxon>
        <taxon>Pseudomonadota</taxon>
        <taxon>Gammaproteobacteria</taxon>
        <taxon>Alteromonadales</taxon>
        <taxon>Pseudoalteromonadaceae</taxon>
        <taxon>Pseudoalteromonas</taxon>
    </lineage>
</organism>
<keyword evidence="3" id="KW-1185">Reference proteome</keyword>
<dbReference type="OrthoDB" id="9774685at2"/>
<comment type="caution">
    <text evidence="2">The sequence shown here is derived from an EMBL/GenBank/DDBJ whole genome shotgun (WGS) entry which is preliminary data.</text>
</comment>
<dbReference type="PROSITE" id="PS50994">
    <property type="entry name" value="INTEGRASE"/>
    <property type="match status" value="1"/>
</dbReference>
<reference evidence="3" key="1">
    <citation type="journal article" date="2019" name="Genome Announc.">
        <title>Draft Genome Sequence of Pseudoalteromonas piscicida Strain 36Y ROTHPW, an Hypersaline Seawater Isolate from the South Coast of Sonora, Mexico.</title>
        <authorList>
            <person name="Sanchez-Diaz R."/>
            <person name="Molina-Garza Z.J."/>
            <person name="Cruz-Suarez L.E."/>
            <person name="Selvin J."/>
            <person name="Kiran G.S."/>
            <person name="Ibarra-Gamez J.C."/>
            <person name="Gomez-Gil B."/>
            <person name="Galaviz-Silva L."/>
        </authorList>
    </citation>
    <scope>NUCLEOTIDE SEQUENCE [LARGE SCALE GENOMIC DNA]</scope>
    <source>
        <strain evidence="3">36Y_RITHPW</strain>
    </source>
</reference>
<name>A0A2A5JSM9_PSEO7</name>
<protein>
    <submittedName>
        <fullName evidence="2">IS3 family transposase</fullName>
    </submittedName>
</protein>
<gene>
    <name evidence="2" type="ORF">CEX98_07140</name>
</gene>
<dbReference type="PANTHER" id="PTHR47515">
    <property type="entry name" value="LOW CALCIUM RESPONSE LOCUS PROTEIN T"/>
    <property type="match status" value="1"/>
</dbReference>
<proteinExistence type="predicted"/>
<dbReference type="Gene3D" id="3.30.420.10">
    <property type="entry name" value="Ribonuclease H-like superfamily/Ribonuclease H"/>
    <property type="match status" value="1"/>
</dbReference>
<sequence length="205" mass="24535">FNHKRIYRVYCLMGLNLRRRAKRKLPRRELQPLEVKSEVKYQWALDFTHDTLYCGKRFRTLNVFDEATRECLAIEVDTSLRAARVIRVLEQLESERGGLPVQIRVDNGPELISNKLTDWCHERDIRLAYIKPGKPQQNAFIERFNGSFRREFLNVYLFESLNQVRDMAWYWRLDYNEERTHESIGNLPPAIYRTKLENSSLEVCH</sequence>
<evidence type="ECO:0000313" key="2">
    <source>
        <dbReference type="EMBL" id="PCK32400.1"/>
    </source>
</evidence>
<feature type="non-terminal residue" evidence="2">
    <location>
        <position position="1"/>
    </location>
</feature>
<dbReference type="PANTHER" id="PTHR47515:SF2">
    <property type="entry name" value="INTEGRASE CORE DOMAIN PROTEIN"/>
    <property type="match status" value="1"/>
</dbReference>
<dbReference type="Proteomes" id="UP000228621">
    <property type="component" value="Unassembled WGS sequence"/>
</dbReference>